<evidence type="ECO:0000256" key="4">
    <source>
        <dbReference type="ARBA" id="ARBA00022801"/>
    </source>
</evidence>
<keyword evidence="3" id="KW-0547">Nucleotide-binding</keyword>
<sequence length="193" mass="21941">MDFSQMKEQLRQSLQPKRFEHSVAVSETALMLARHYGIDEDKAALAGLLHDCARKYPTKDFVDVAKKLGVPLTDIEKAQPILIHAILGPIVAKRDYGVTDEDVLSAMRYHTTGKAHMTALEKIIYLADLTEPHRDFPTVDEMRRLTMKDLDEAMIAAYANTMEYLMHQHLLIHPDCLDGYNDLVLAAKHNKKE</sequence>
<dbReference type="Gene3D" id="1.10.3210.10">
    <property type="entry name" value="Hypothetical protein af1432"/>
    <property type="match status" value="1"/>
</dbReference>
<dbReference type="PANTHER" id="PTHR35795">
    <property type="entry name" value="SLR1885 PROTEIN"/>
    <property type="match status" value="1"/>
</dbReference>
<dbReference type="NCBIfam" id="TIGR00277">
    <property type="entry name" value="HDIG"/>
    <property type="match status" value="1"/>
</dbReference>
<protein>
    <recommendedName>
        <fullName evidence="1">bis(5'-nucleosyl)-tetraphosphatase (symmetrical)</fullName>
        <ecNumber evidence="1">3.6.1.41</ecNumber>
    </recommendedName>
</protein>
<dbReference type="InterPro" id="IPR006675">
    <property type="entry name" value="HDIG_dom"/>
</dbReference>
<keyword evidence="5" id="KW-0408">Iron</keyword>
<feature type="domain" description="HD" evidence="7">
    <location>
        <begin position="18"/>
        <end position="133"/>
    </location>
</feature>
<comment type="caution">
    <text evidence="8">The sequence shown here is derived from an EMBL/GenBank/DDBJ whole genome shotgun (WGS) entry which is preliminary data.</text>
</comment>
<dbReference type="AlphaFoldDB" id="A0A943EM92"/>
<dbReference type="GO" id="GO:0000166">
    <property type="term" value="F:nucleotide binding"/>
    <property type="evidence" value="ECO:0007669"/>
    <property type="project" value="UniProtKB-KW"/>
</dbReference>
<evidence type="ECO:0000313" key="9">
    <source>
        <dbReference type="Proteomes" id="UP000754226"/>
    </source>
</evidence>
<evidence type="ECO:0000313" key="8">
    <source>
        <dbReference type="EMBL" id="MBS5520457.1"/>
    </source>
</evidence>
<evidence type="ECO:0000256" key="2">
    <source>
        <dbReference type="ARBA" id="ARBA00022723"/>
    </source>
</evidence>
<organism evidence="8 9">
    <name type="scientific">Acidaminococcus intestini</name>
    <dbReference type="NCBI Taxonomy" id="187327"/>
    <lineage>
        <taxon>Bacteria</taxon>
        <taxon>Bacillati</taxon>
        <taxon>Bacillota</taxon>
        <taxon>Negativicutes</taxon>
        <taxon>Acidaminococcales</taxon>
        <taxon>Acidaminococcaceae</taxon>
        <taxon>Acidaminococcus</taxon>
    </lineage>
</organism>
<dbReference type="Proteomes" id="UP000754226">
    <property type="component" value="Unassembled WGS sequence"/>
</dbReference>
<dbReference type="SUPFAM" id="SSF109604">
    <property type="entry name" value="HD-domain/PDEase-like"/>
    <property type="match status" value="1"/>
</dbReference>
<dbReference type="NCBIfam" id="TIGR00488">
    <property type="entry name" value="bis(5'-nucleosyl)-tetraphosphatase (symmetrical) YqeK"/>
    <property type="match status" value="1"/>
</dbReference>
<dbReference type="RefSeq" id="WP_320593799.1">
    <property type="nucleotide sequence ID" value="NZ_AP031434.1"/>
</dbReference>
<dbReference type="SMART" id="SM00471">
    <property type="entry name" value="HDc"/>
    <property type="match status" value="1"/>
</dbReference>
<dbReference type="GO" id="GO:0046872">
    <property type="term" value="F:metal ion binding"/>
    <property type="evidence" value="ECO:0007669"/>
    <property type="project" value="UniProtKB-KW"/>
</dbReference>
<dbReference type="InterPro" id="IPR006674">
    <property type="entry name" value="HD_domain"/>
</dbReference>
<dbReference type="EC" id="3.6.1.41" evidence="1"/>
<dbReference type="Pfam" id="PF01966">
    <property type="entry name" value="HD"/>
    <property type="match status" value="1"/>
</dbReference>
<evidence type="ECO:0000256" key="5">
    <source>
        <dbReference type="ARBA" id="ARBA00023004"/>
    </source>
</evidence>
<evidence type="ECO:0000256" key="6">
    <source>
        <dbReference type="ARBA" id="ARBA00049417"/>
    </source>
</evidence>
<dbReference type="InterPro" id="IPR005249">
    <property type="entry name" value="YqeK"/>
</dbReference>
<dbReference type="PANTHER" id="PTHR35795:SF1">
    <property type="entry name" value="BIS(5'-NUCLEOSYL)-TETRAPHOSPHATASE, SYMMETRICAL"/>
    <property type="match status" value="1"/>
</dbReference>
<dbReference type="PROSITE" id="PS51831">
    <property type="entry name" value="HD"/>
    <property type="match status" value="1"/>
</dbReference>
<reference evidence="8" key="1">
    <citation type="submission" date="2021-02" db="EMBL/GenBank/DDBJ databases">
        <title>Infant gut strain persistence is associated with maternal origin, phylogeny, and functional potential including surface adhesion and iron acquisition.</title>
        <authorList>
            <person name="Lou Y.C."/>
        </authorList>
    </citation>
    <scope>NUCLEOTIDE SEQUENCE</scope>
    <source>
        <strain evidence="8">L3_106_000M1_dasL3_106_000M1_concoct_15</strain>
    </source>
</reference>
<evidence type="ECO:0000259" key="7">
    <source>
        <dbReference type="PROSITE" id="PS51831"/>
    </source>
</evidence>
<keyword evidence="4 8" id="KW-0378">Hydrolase</keyword>
<evidence type="ECO:0000256" key="1">
    <source>
        <dbReference type="ARBA" id="ARBA00012506"/>
    </source>
</evidence>
<evidence type="ECO:0000256" key="3">
    <source>
        <dbReference type="ARBA" id="ARBA00022741"/>
    </source>
</evidence>
<dbReference type="CDD" id="cd00077">
    <property type="entry name" value="HDc"/>
    <property type="match status" value="1"/>
</dbReference>
<dbReference type="EMBL" id="JAGZCZ010000013">
    <property type="protein sequence ID" value="MBS5520457.1"/>
    <property type="molecule type" value="Genomic_DNA"/>
</dbReference>
<gene>
    <name evidence="8" type="primary">yqeK</name>
    <name evidence="8" type="ORF">KHX13_09150</name>
</gene>
<dbReference type="InterPro" id="IPR003607">
    <property type="entry name" value="HD/PDEase_dom"/>
</dbReference>
<keyword evidence="2" id="KW-0479">Metal-binding</keyword>
<dbReference type="InterPro" id="IPR051094">
    <property type="entry name" value="Diverse_Catalytic_Enzymes"/>
</dbReference>
<name>A0A943EM92_9FIRM</name>
<accession>A0A943EM92</accession>
<comment type="catalytic activity">
    <reaction evidence="6">
        <text>P(1),P(4)-bis(5'-adenosyl) tetraphosphate + H2O = 2 ADP + 2 H(+)</text>
        <dbReference type="Rhea" id="RHEA:24252"/>
        <dbReference type="ChEBI" id="CHEBI:15377"/>
        <dbReference type="ChEBI" id="CHEBI:15378"/>
        <dbReference type="ChEBI" id="CHEBI:58141"/>
        <dbReference type="ChEBI" id="CHEBI:456216"/>
        <dbReference type="EC" id="3.6.1.41"/>
    </reaction>
</comment>
<dbReference type="GO" id="GO:0008803">
    <property type="term" value="F:bis(5'-nucleosyl)-tetraphosphatase (symmetrical) activity"/>
    <property type="evidence" value="ECO:0007669"/>
    <property type="project" value="UniProtKB-EC"/>
</dbReference>
<proteinExistence type="predicted"/>